<feature type="domain" description="Protein kinase" evidence="4">
    <location>
        <begin position="400"/>
        <end position="688"/>
    </location>
</feature>
<gene>
    <name evidence="5" type="ORF">BC936DRAFT_139216</name>
</gene>
<feature type="compositionally biased region" description="Polar residues" evidence="3">
    <location>
        <begin position="161"/>
        <end position="217"/>
    </location>
</feature>
<dbReference type="GO" id="GO:0004672">
    <property type="term" value="F:protein kinase activity"/>
    <property type="evidence" value="ECO:0007669"/>
    <property type="project" value="InterPro"/>
</dbReference>
<keyword evidence="5" id="KW-0418">Kinase</keyword>
<dbReference type="InterPro" id="IPR000719">
    <property type="entry name" value="Prot_kinase_dom"/>
</dbReference>
<feature type="region of interest" description="Disordered" evidence="3">
    <location>
        <begin position="804"/>
        <end position="824"/>
    </location>
</feature>
<organism evidence="5 6">
    <name type="scientific">Jimgerdemannia flammicorona</name>
    <dbReference type="NCBI Taxonomy" id="994334"/>
    <lineage>
        <taxon>Eukaryota</taxon>
        <taxon>Fungi</taxon>
        <taxon>Fungi incertae sedis</taxon>
        <taxon>Mucoromycota</taxon>
        <taxon>Mucoromycotina</taxon>
        <taxon>Endogonomycetes</taxon>
        <taxon>Endogonales</taxon>
        <taxon>Endogonaceae</taxon>
        <taxon>Jimgerdemannia</taxon>
    </lineage>
</organism>
<keyword evidence="1" id="KW-0547">Nucleotide-binding</keyword>
<dbReference type="InterPro" id="IPR001245">
    <property type="entry name" value="Ser-Thr/Tyr_kinase_cat_dom"/>
</dbReference>
<evidence type="ECO:0000256" key="3">
    <source>
        <dbReference type="SAM" id="MobiDB-lite"/>
    </source>
</evidence>
<dbReference type="InterPro" id="IPR011009">
    <property type="entry name" value="Kinase-like_dom_sf"/>
</dbReference>
<accession>A0A433BAD5</accession>
<feature type="region of interest" description="Disordered" evidence="3">
    <location>
        <begin position="307"/>
        <end position="377"/>
    </location>
</feature>
<keyword evidence="2" id="KW-0067">ATP-binding</keyword>
<proteinExistence type="predicted"/>
<dbReference type="Gene3D" id="1.10.510.10">
    <property type="entry name" value="Transferase(Phosphotransferase) domain 1"/>
    <property type="match status" value="1"/>
</dbReference>
<keyword evidence="6" id="KW-1185">Reference proteome</keyword>
<comment type="caution">
    <text evidence="5">The sequence shown here is derived from an EMBL/GenBank/DDBJ whole genome shotgun (WGS) entry which is preliminary data.</text>
</comment>
<keyword evidence="5" id="KW-0808">Transferase</keyword>
<dbReference type="SUPFAM" id="SSF56112">
    <property type="entry name" value="Protein kinase-like (PK-like)"/>
    <property type="match status" value="1"/>
</dbReference>
<evidence type="ECO:0000313" key="5">
    <source>
        <dbReference type="EMBL" id="RUP21057.1"/>
    </source>
</evidence>
<evidence type="ECO:0000256" key="1">
    <source>
        <dbReference type="ARBA" id="ARBA00022741"/>
    </source>
</evidence>
<dbReference type="Proteomes" id="UP000268093">
    <property type="component" value="Unassembled WGS sequence"/>
</dbReference>
<feature type="region of interest" description="Disordered" evidence="3">
    <location>
        <begin position="135"/>
        <end position="217"/>
    </location>
</feature>
<dbReference type="Pfam" id="PF07714">
    <property type="entry name" value="PK_Tyr_Ser-Thr"/>
    <property type="match status" value="1"/>
</dbReference>
<dbReference type="OrthoDB" id="4062651at2759"/>
<dbReference type="AlphaFoldDB" id="A0A433BAD5"/>
<name>A0A433BAD5_9FUNG</name>
<evidence type="ECO:0000313" key="6">
    <source>
        <dbReference type="Proteomes" id="UP000268093"/>
    </source>
</evidence>
<dbReference type="GO" id="GO:0005524">
    <property type="term" value="F:ATP binding"/>
    <property type="evidence" value="ECO:0007669"/>
    <property type="project" value="UniProtKB-KW"/>
</dbReference>
<dbReference type="PROSITE" id="PS50011">
    <property type="entry name" value="PROTEIN_KINASE_DOM"/>
    <property type="match status" value="1"/>
</dbReference>
<dbReference type="EMBL" id="RBNI01014463">
    <property type="protein sequence ID" value="RUP21057.1"/>
    <property type="molecule type" value="Genomic_DNA"/>
</dbReference>
<sequence length="875" mass="96655">MAEAVWLHPCRNCLSLNPQCVGCQALLEWWNWSSLAVTNQPNNLLQWNSLAAHLNIPDNWQPIHNGTTTFMYPPLEWWNLEQSHAVTNQPNHLQQIHDGTTADIPLFPIEPLFSGLNSPLDEETSDPRKFLDFQSETTASHQQSQTRPISQSPTADFGVQLTPTSVSPSIQESIPHSSDSGVDNFAHDSTNYSSVRFSQETVNKGRSTSSRATKPASSRARNTRCDYCAIKNRSRCTFNPDNPDIPCTIPGCIESCALTGGSCGVSPSREREPGTCTNCAKKNLACRGTGEACIRCIAKGMAPLCHPENGGSDKLAGPSTGKRSREDSDGDGDADGNGDCQKRKAPGGRRRDASQLGDKDERNPSPTAAKHTVTQHQSRLDEFRNDIADLGINVFVIESCTIGLLIGSGATFSVHEGTLIDDGKKKEVAFKCHRRLQMNEATKEKDYLRVLQDIKQDLTFMHRLKLSSNVVDVHGIAFQGLSPMIIVELAMGSLEDYFKNGFDLDLGHLNMWLPKIRFAIEICQGLQDMHSNNIIHGDPKAANVLLFRNEKEKLPTAKLSDFAYSSTLSSSADGPGGTAAFLAPERTNHGLLKHPEFSKWQRSTALDVYGVGLLVWQIATNGNMPYKNLSRSEMEDTKMNDPELHGLMKMLPSDTPVPVREFILKATRYMPQDRAPLSELIALLHTGLMALERPITKNKEPLQEWFHSHCIKLPRGGRAIVESGNGNEKEKANAEAMAVAKAAVTAAERKWDETPGTRMRRRVAITTTIGTMPPSLSSVNTIPNLAPSAEPDPIPIDEAVDTKQHYVRPSSRSPLPELPPRPKSRRFLKDIDGWIIEGSPYRPRRRAFAQHIPYTTSTALKDNRNEQDGSTLLCD</sequence>
<dbReference type="Gene3D" id="3.30.200.20">
    <property type="entry name" value="Phosphorylase Kinase, domain 1"/>
    <property type="match status" value="1"/>
</dbReference>
<protein>
    <submittedName>
        <fullName evidence="5">Kinase-like domain-containing protein</fullName>
    </submittedName>
</protein>
<dbReference type="PANTHER" id="PTHR24418">
    <property type="entry name" value="TYROSINE-PROTEIN KINASE"/>
    <property type="match status" value="1"/>
</dbReference>
<feature type="compositionally biased region" description="Basic and acidic residues" evidence="3">
    <location>
        <begin position="349"/>
        <end position="363"/>
    </location>
</feature>
<feature type="non-terminal residue" evidence="5">
    <location>
        <position position="875"/>
    </location>
</feature>
<evidence type="ECO:0000259" key="4">
    <source>
        <dbReference type="PROSITE" id="PS50011"/>
    </source>
</evidence>
<dbReference type="InterPro" id="IPR050198">
    <property type="entry name" value="Non-receptor_tyrosine_kinases"/>
</dbReference>
<evidence type="ECO:0000256" key="2">
    <source>
        <dbReference type="ARBA" id="ARBA00022840"/>
    </source>
</evidence>
<reference evidence="5 6" key="1">
    <citation type="journal article" date="2018" name="New Phytol.">
        <title>Phylogenomics of Endogonaceae and evolution of mycorrhizas within Mucoromycota.</title>
        <authorList>
            <person name="Chang Y."/>
            <person name="Desiro A."/>
            <person name="Na H."/>
            <person name="Sandor L."/>
            <person name="Lipzen A."/>
            <person name="Clum A."/>
            <person name="Barry K."/>
            <person name="Grigoriev I.V."/>
            <person name="Martin F.M."/>
            <person name="Stajich J.E."/>
            <person name="Smith M.E."/>
            <person name="Bonito G."/>
            <person name="Spatafora J.W."/>
        </authorList>
    </citation>
    <scope>NUCLEOTIDE SEQUENCE [LARGE SCALE GENOMIC DNA]</scope>
    <source>
        <strain evidence="5 6">GMNB39</strain>
    </source>
</reference>
<feature type="compositionally biased region" description="Polar residues" evidence="3">
    <location>
        <begin position="135"/>
        <end position="154"/>
    </location>
</feature>